<dbReference type="GO" id="GO:0006351">
    <property type="term" value="P:DNA-templated transcription"/>
    <property type="evidence" value="ECO:0007669"/>
    <property type="project" value="InterPro"/>
</dbReference>
<dbReference type="GeneID" id="30005752"/>
<evidence type="ECO:0000256" key="6">
    <source>
        <dbReference type="ARBA" id="ARBA00023163"/>
    </source>
</evidence>
<evidence type="ECO:0000256" key="2">
    <source>
        <dbReference type="ARBA" id="ARBA00022723"/>
    </source>
</evidence>
<comment type="subcellular location">
    <subcellularLocation>
        <location evidence="1">Nucleus</location>
    </subcellularLocation>
</comment>
<evidence type="ECO:0000256" key="4">
    <source>
        <dbReference type="ARBA" id="ARBA00023015"/>
    </source>
</evidence>
<evidence type="ECO:0000256" key="3">
    <source>
        <dbReference type="ARBA" id="ARBA00022833"/>
    </source>
</evidence>
<accession>A0A179A0D2</accession>
<dbReference type="AlphaFoldDB" id="A0A179A0D2"/>
<feature type="domain" description="Zn(2)-C6 fungal-type" evidence="10">
    <location>
        <begin position="20"/>
        <end position="50"/>
    </location>
</feature>
<evidence type="ECO:0000256" key="8">
    <source>
        <dbReference type="SAM" id="MobiDB-lite"/>
    </source>
</evidence>
<evidence type="ECO:0000256" key="1">
    <source>
        <dbReference type="ARBA" id="ARBA00004123"/>
    </source>
</evidence>
<dbReference type="GO" id="GO:0005634">
    <property type="term" value="C:nucleus"/>
    <property type="evidence" value="ECO:0007669"/>
    <property type="project" value="UniProtKB-SubCell"/>
</dbReference>
<protein>
    <recommendedName>
        <fullName evidence="10">Zn(2)-C6 fungal-type domain-containing protein</fullName>
    </recommendedName>
</protein>
<dbReference type="Proteomes" id="UP000078343">
    <property type="component" value="Unassembled WGS sequence"/>
</dbReference>
<dbReference type="InterPro" id="IPR007219">
    <property type="entry name" value="XnlR_reg_dom"/>
</dbReference>
<keyword evidence="7" id="KW-0539">Nucleus</keyword>
<name>A0A179A0D2_9EURO</name>
<sequence length="800" mass="89651">MSTRAGEQPKSTRRKYVSTACTTCRDGKIRCDGVHPICGNCKKKKKQCVYAQGEDKRRIPVRKAIQVFSARLSELEQFIRTHGLEPPPLNANDAALIDRLIETLQQPGTSPKEQVAPGTLDPEPTVEREEFANELIPLPTPMSQDSLRRHSQPGEFQNNASLRVPEDFMLDVAQMDNNRPIPAPAASVGDLFTNFTDMDDQLAVLQESNIAFPEWTTDFTGLNAMPLGMTYGWIDLQVPYPEVDMSGTDQSLGPATSPESVSATDLDVRLAPDDEGSDGVINEISERMGTLQVTDDGELRYFGATSNLPLRDDTATFTQSAESTIARNRGQRLLEAAGLSQHVDEALEDHLTNLYFTWQDPTFHVVDRDLYKQVRRSHRSRPGRSSYLSETLINAMCAFGAIYDTGRHENFPLPLTKFFAKRAKIWLDIELDSPRVATVQALVILSSFEAATTNDARGWLYSGMSVRLSFDLGLHLDMTPYVAKGLMSPTEAEARKMAFWGSFVVDHLWGFYLGRPPCRISNHNPSVHEPADHIPGLQRWAPYGVLEILPEATSAATNSPDPTGLLPRQWVLLCEAMDDVSHVLYERADVSDKVLQTLADETVAKLDQWRRNLPVVLQVSLDKYENNTKYLPHVLVLHMQYYQFMIYIHRPFMSKTASDAINSNIRHMHARSVCIESAVAISTLLRLYKSSYPLRFVNVEVVSIVFSAAIILVLASVLDLEGTDKLNLQRHLDTCCKALAELGKAFKNASRTLDILLDIKRKWQAKLVASEKPKRRAIEGQESVRPGTKRRKSQFQPLQG</sequence>
<dbReference type="Gene3D" id="4.10.240.10">
    <property type="entry name" value="Zn(2)-C6 fungal-type DNA-binding domain"/>
    <property type="match status" value="1"/>
</dbReference>
<evidence type="ECO:0000259" key="10">
    <source>
        <dbReference type="PROSITE" id="PS50048"/>
    </source>
</evidence>
<dbReference type="SMART" id="SM00906">
    <property type="entry name" value="Fungal_trans"/>
    <property type="match status" value="1"/>
</dbReference>
<keyword evidence="4" id="KW-0805">Transcription regulation</keyword>
<evidence type="ECO:0000256" key="9">
    <source>
        <dbReference type="SAM" id="Phobius"/>
    </source>
</evidence>
<dbReference type="EMBL" id="LVYI01000001">
    <property type="protein sequence ID" value="OAP65610.1"/>
    <property type="molecule type" value="Genomic_DNA"/>
</dbReference>
<dbReference type="GO" id="GO:0000981">
    <property type="term" value="F:DNA-binding transcription factor activity, RNA polymerase II-specific"/>
    <property type="evidence" value="ECO:0007669"/>
    <property type="project" value="InterPro"/>
</dbReference>
<proteinExistence type="predicted"/>
<dbReference type="PROSITE" id="PS50048">
    <property type="entry name" value="ZN2_CY6_FUNGAL_2"/>
    <property type="match status" value="1"/>
</dbReference>
<evidence type="ECO:0000313" key="11">
    <source>
        <dbReference type="EMBL" id="OAP65610.1"/>
    </source>
</evidence>
<evidence type="ECO:0000313" key="12">
    <source>
        <dbReference type="Proteomes" id="UP000078343"/>
    </source>
</evidence>
<dbReference type="CDD" id="cd00067">
    <property type="entry name" value="GAL4"/>
    <property type="match status" value="1"/>
</dbReference>
<feature type="transmembrane region" description="Helical" evidence="9">
    <location>
        <begin position="701"/>
        <end position="720"/>
    </location>
</feature>
<dbReference type="InterPro" id="IPR051615">
    <property type="entry name" value="Transcr_Regulatory_Elem"/>
</dbReference>
<dbReference type="PANTHER" id="PTHR31313">
    <property type="entry name" value="TY1 ENHANCER ACTIVATOR"/>
    <property type="match status" value="1"/>
</dbReference>
<dbReference type="GO" id="GO:0008270">
    <property type="term" value="F:zinc ion binding"/>
    <property type="evidence" value="ECO:0007669"/>
    <property type="project" value="InterPro"/>
</dbReference>
<gene>
    <name evidence="11" type="ORF">AYL99_01582</name>
</gene>
<evidence type="ECO:0000256" key="5">
    <source>
        <dbReference type="ARBA" id="ARBA00023125"/>
    </source>
</evidence>
<dbReference type="InterPro" id="IPR001138">
    <property type="entry name" value="Zn2Cys6_DnaBD"/>
</dbReference>
<feature type="region of interest" description="Disordered" evidence="8">
    <location>
        <begin position="773"/>
        <end position="800"/>
    </location>
</feature>
<keyword evidence="9" id="KW-0812">Transmembrane</keyword>
<keyword evidence="12" id="KW-1185">Reference proteome</keyword>
<dbReference type="CDD" id="cd12148">
    <property type="entry name" value="fungal_TF_MHR"/>
    <property type="match status" value="1"/>
</dbReference>
<dbReference type="OrthoDB" id="2154091at2759"/>
<keyword evidence="2" id="KW-0479">Metal-binding</keyword>
<dbReference type="Pfam" id="PF04082">
    <property type="entry name" value="Fungal_trans"/>
    <property type="match status" value="1"/>
</dbReference>
<reference evidence="11 12" key="1">
    <citation type="submission" date="2016-04" db="EMBL/GenBank/DDBJ databases">
        <title>Draft genome of Fonsecaea erecta CBS 125763.</title>
        <authorList>
            <person name="Weiss V.A."/>
            <person name="Vicente V.A."/>
            <person name="Raittz R.T."/>
            <person name="Moreno L.F."/>
            <person name="De Souza E.M."/>
            <person name="Pedrosa F.O."/>
            <person name="Steffens M.B."/>
            <person name="Faoro H."/>
            <person name="Tadra-Sfeir M.Z."/>
            <person name="Najafzadeh M.J."/>
            <person name="Felipe M.S."/>
            <person name="Teixeira M."/>
            <person name="Sun J."/>
            <person name="Xi L."/>
            <person name="Gomes R."/>
            <person name="De Azevedo C.M."/>
            <person name="Salgado C.G."/>
            <person name="Da Silva M.B."/>
            <person name="Nascimento M.F."/>
            <person name="Queiroz-Telles F."/>
            <person name="Attili D.S."/>
            <person name="Gorbushina A."/>
        </authorList>
    </citation>
    <scope>NUCLEOTIDE SEQUENCE [LARGE SCALE GENOMIC DNA]</scope>
    <source>
        <strain evidence="11 12">CBS 125763</strain>
    </source>
</reference>
<dbReference type="STRING" id="1367422.A0A179A0D2"/>
<dbReference type="SUPFAM" id="SSF57701">
    <property type="entry name" value="Zn2/Cys6 DNA-binding domain"/>
    <property type="match status" value="1"/>
</dbReference>
<keyword evidence="3" id="KW-0862">Zinc</keyword>
<keyword evidence="9" id="KW-0472">Membrane</keyword>
<dbReference type="Pfam" id="PF00172">
    <property type="entry name" value="Zn_clus"/>
    <property type="match status" value="1"/>
</dbReference>
<dbReference type="GO" id="GO:0003677">
    <property type="term" value="F:DNA binding"/>
    <property type="evidence" value="ECO:0007669"/>
    <property type="project" value="UniProtKB-KW"/>
</dbReference>
<keyword evidence="9" id="KW-1133">Transmembrane helix</keyword>
<dbReference type="SMART" id="SM00066">
    <property type="entry name" value="GAL4"/>
    <property type="match status" value="1"/>
</dbReference>
<keyword evidence="6" id="KW-0804">Transcription</keyword>
<keyword evidence="5" id="KW-0238">DNA-binding</keyword>
<evidence type="ECO:0000256" key="7">
    <source>
        <dbReference type="ARBA" id="ARBA00023242"/>
    </source>
</evidence>
<dbReference type="RefSeq" id="XP_018698977.1">
    <property type="nucleotide sequence ID" value="XM_018833098.1"/>
</dbReference>
<dbReference type="InterPro" id="IPR036864">
    <property type="entry name" value="Zn2-C6_fun-type_DNA-bd_sf"/>
</dbReference>
<comment type="caution">
    <text evidence="11">The sequence shown here is derived from an EMBL/GenBank/DDBJ whole genome shotgun (WGS) entry which is preliminary data.</text>
</comment>
<organism evidence="11 12">
    <name type="scientific">Fonsecaea erecta</name>
    <dbReference type="NCBI Taxonomy" id="1367422"/>
    <lineage>
        <taxon>Eukaryota</taxon>
        <taxon>Fungi</taxon>
        <taxon>Dikarya</taxon>
        <taxon>Ascomycota</taxon>
        <taxon>Pezizomycotina</taxon>
        <taxon>Eurotiomycetes</taxon>
        <taxon>Chaetothyriomycetidae</taxon>
        <taxon>Chaetothyriales</taxon>
        <taxon>Herpotrichiellaceae</taxon>
        <taxon>Fonsecaea</taxon>
    </lineage>
</organism>
<dbReference type="PANTHER" id="PTHR31313:SF77">
    <property type="entry name" value="ZN(II)2CYS6 TRANSCRIPTION FACTOR (EUROFUNG)"/>
    <property type="match status" value="1"/>
</dbReference>
<dbReference type="PROSITE" id="PS00463">
    <property type="entry name" value="ZN2_CY6_FUNGAL_1"/>
    <property type="match status" value="1"/>
</dbReference>